<evidence type="ECO:0000313" key="1">
    <source>
        <dbReference type="EMBL" id="KAK9047726.1"/>
    </source>
</evidence>
<keyword evidence="2" id="KW-1185">Reference proteome</keyword>
<proteinExistence type="predicted"/>
<sequence length="66" mass="7471">MQALRLSVGFALCFSIPPHLHSRHNHLDCRVGVDLHLPVLPVRNHPSRVCTWFDKSSNSGHQVVHL</sequence>
<organism evidence="1 2">
    <name type="scientific">Hibiscus sabdariffa</name>
    <name type="common">roselle</name>
    <dbReference type="NCBI Taxonomy" id="183260"/>
    <lineage>
        <taxon>Eukaryota</taxon>
        <taxon>Viridiplantae</taxon>
        <taxon>Streptophyta</taxon>
        <taxon>Embryophyta</taxon>
        <taxon>Tracheophyta</taxon>
        <taxon>Spermatophyta</taxon>
        <taxon>Magnoliopsida</taxon>
        <taxon>eudicotyledons</taxon>
        <taxon>Gunneridae</taxon>
        <taxon>Pentapetalae</taxon>
        <taxon>rosids</taxon>
        <taxon>malvids</taxon>
        <taxon>Malvales</taxon>
        <taxon>Malvaceae</taxon>
        <taxon>Malvoideae</taxon>
        <taxon>Hibiscus</taxon>
    </lineage>
</organism>
<evidence type="ECO:0000313" key="2">
    <source>
        <dbReference type="Proteomes" id="UP001396334"/>
    </source>
</evidence>
<protein>
    <recommendedName>
        <fullName evidence="3">Secreted protein</fullName>
    </recommendedName>
</protein>
<gene>
    <name evidence="1" type="ORF">V6N11_053562</name>
</gene>
<name>A0ABR2UDG0_9ROSI</name>
<comment type="caution">
    <text evidence="1">The sequence shown here is derived from an EMBL/GenBank/DDBJ whole genome shotgun (WGS) entry which is preliminary data.</text>
</comment>
<dbReference type="EMBL" id="JBBPBN010000001">
    <property type="protein sequence ID" value="KAK9047726.1"/>
    <property type="molecule type" value="Genomic_DNA"/>
</dbReference>
<reference evidence="1 2" key="1">
    <citation type="journal article" date="2024" name="G3 (Bethesda)">
        <title>Genome assembly of Hibiscus sabdariffa L. provides insights into metabolisms of medicinal natural products.</title>
        <authorList>
            <person name="Kim T."/>
        </authorList>
    </citation>
    <scope>NUCLEOTIDE SEQUENCE [LARGE SCALE GENOMIC DNA]</scope>
    <source>
        <strain evidence="1">TK-2024</strain>
        <tissue evidence="1">Old leaves</tissue>
    </source>
</reference>
<accession>A0ABR2UDG0</accession>
<evidence type="ECO:0008006" key="3">
    <source>
        <dbReference type="Google" id="ProtNLM"/>
    </source>
</evidence>
<dbReference type="Proteomes" id="UP001396334">
    <property type="component" value="Unassembled WGS sequence"/>
</dbReference>